<dbReference type="PROSITE" id="PS51257">
    <property type="entry name" value="PROKAR_LIPOPROTEIN"/>
    <property type="match status" value="1"/>
</dbReference>
<dbReference type="PROSITE" id="PS00624">
    <property type="entry name" value="GMC_OXRED_2"/>
    <property type="match status" value="1"/>
</dbReference>
<dbReference type="HOGENOM" id="CLU_002865_5_1_1"/>
<dbReference type="Gene3D" id="3.30.560.10">
    <property type="entry name" value="Glucose Oxidase, domain 3"/>
    <property type="match status" value="1"/>
</dbReference>
<dbReference type="InterPro" id="IPR036188">
    <property type="entry name" value="FAD/NAD-bd_sf"/>
</dbReference>
<comment type="cofactor">
    <cofactor evidence="2">
        <name>FAD</name>
        <dbReference type="ChEBI" id="CHEBI:57692"/>
    </cofactor>
</comment>
<evidence type="ECO:0000259" key="3">
    <source>
        <dbReference type="PROSITE" id="PS00624"/>
    </source>
</evidence>
<dbReference type="Pfam" id="PF05199">
    <property type="entry name" value="GMC_oxred_C"/>
    <property type="match status" value="1"/>
</dbReference>
<gene>
    <name evidence="4" type="ORF">PV04_09689</name>
</gene>
<comment type="similarity">
    <text evidence="1">Belongs to the GMC oxidoreductase family.</text>
</comment>
<dbReference type="InterPro" id="IPR007867">
    <property type="entry name" value="GMC_OxRtase_C"/>
</dbReference>
<feature type="binding site" evidence="2">
    <location>
        <position position="234"/>
    </location>
    <ligand>
        <name>FAD</name>
        <dbReference type="ChEBI" id="CHEBI:57692"/>
    </ligand>
</feature>
<dbReference type="SUPFAM" id="SSF54373">
    <property type="entry name" value="FAD-linked reductases, C-terminal domain"/>
    <property type="match status" value="1"/>
</dbReference>
<reference evidence="4 5" key="1">
    <citation type="submission" date="2015-01" db="EMBL/GenBank/DDBJ databases">
        <title>The Genome Sequence of Capronia semiimmersa CBS27337.</title>
        <authorList>
            <consortium name="The Broad Institute Genomics Platform"/>
            <person name="Cuomo C."/>
            <person name="de Hoog S."/>
            <person name="Gorbushina A."/>
            <person name="Stielow B."/>
            <person name="Teixiera M."/>
            <person name="Abouelleil A."/>
            <person name="Chapman S.B."/>
            <person name="Priest M."/>
            <person name="Young S.K."/>
            <person name="Wortman J."/>
            <person name="Nusbaum C."/>
            <person name="Birren B."/>
        </authorList>
    </citation>
    <scope>NUCLEOTIDE SEQUENCE [LARGE SCALE GENOMIC DNA]</scope>
    <source>
        <strain evidence="4 5">CBS 27337</strain>
    </source>
</reference>
<dbReference type="STRING" id="5601.A0A0D2FXZ0"/>
<dbReference type="GO" id="GO:0016614">
    <property type="term" value="F:oxidoreductase activity, acting on CH-OH group of donors"/>
    <property type="evidence" value="ECO:0007669"/>
    <property type="project" value="InterPro"/>
</dbReference>
<evidence type="ECO:0000256" key="1">
    <source>
        <dbReference type="ARBA" id="ARBA00010790"/>
    </source>
</evidence>
<keyword evidence="2" id="KW-0274">FAD</keyword>
<evidence type="ECO:0000256" key="2">
    <source>
        <dbReference type="PIRSR" id="PIRSR000137-2"/>
    </source>
</evidence>
<feature type="domain" description="Glucose-methanol-choline oxidoreductase N-terminal" evidence="3">
    <location>
        <begin position="280"/>
        <end position="294"/>
    </location>
</feature>
<dbReference type="InterPro" id="IPR000172">
    <property type="entry name" value="GMC_OxRdtase_N"/>
</dbReference>
<name>A0A0D2FXZ0_9EURO</name>
<evidence type="ECO:0000313" key="4">
    <source>
        <dbReference type="EMBL" id="KIW64779.1"/>
    </source>
</evidence>
<accession>A0A0D2FXZ0</accession>
<dbReference type="GO" id="GO:0050660">
    <property type="term" value="F:flavin adenine dinucleotide binding"/>
    <property type="evidence" value="ECO:0007669"/>
    <property type="project" value="InterPro"/>
</dbReference>
<protein>
    <recommendedName>
        <fullName evidence="3">Glucose-methanol-choline oxidoreductase N-terminal domain-containing protein</fullName>
    </recommendedName>
</protein>
<proteinExistence type="inferred from homology"/>
<dbReference type="SUPFAM" id="SSF51905">
    <property type="entry name" value="FAD/NAD(P)-binding domain"/>
    <property type="match status" value="1"/>
</dbReference>
<dbReference type="InterPro" id="IPR012132">
    <property type="entry name" value="GMC_OxRdtase"/>
</dbReference>
<dbReference type="PANTHER" id="PTHR11552">
    <property type="entry name" value="GLUCOSE-METHANOL-CHOLINE GMC OXIDOREDUCTASE"/>
    <property type="match status" value="1"/>
</dbReference>
<sequence length="612" mass="67130">MEALEIREEYDIVVAGGGTAACVLVGRLQKADPSLSILVIEEGRNNYLDPTVQTPALYLSHLVPDSTSAVFLPARPSQQVGGRLLIIPRAAILGGASSINFMMYARAQAVDFDEWNTEGLSHQEIIPLLKKLETYQSGTKNVKESIHGTSGPIQVSQGSWPKSLYSDDFLKSAANYGCPRIDDLQDLESNAGFERMYKFISPEGVRQDAAHTYLHPLLQDGAHPNLRLLLHSKVCRVLFDGQNRATGVEYVTARPPSSEDSQSPTLRTVKANKLVVICCGALASPAILERSGIGRRAHLEQLGIQPVSDLPGVGEHYRDHPFIHFSYMASLPREETLDWVFRDPAQIPKLMAEKSPVLGTNGLEIFGRWRPSTSEIKQTGNPRLDRYWAEEFVPHPSKPLMLTGSFAGYLGPPSDVPPGQYFTIGNYIPYPRSEGSVHITGKHVDAPLDISTGFFEGEGDIDLDLHVWAYKRTREIARRLDCYLGETTVGHPQFATSSKAALVSLDSGSAREAARRDGSLKDIEYTSEDDEAIKACIRGRIATAWHYLGSAPMRPREEGGVVDKDLHVYGVSKLMTLSIAPSNVAANTYNTALVIGEKAATIIARELGIEIE</sequence>
<dbReference type="Pfam" id="PF00732">
    <property type="entry name" value="GMC_oxred_N"/>
    <property type="match status" value="1"/>
</dbReference>
<keyword evidence="2" id="KW-0285">Flavoprotein</keyword>
<dbReference type="PANTHER" id="PTHR11552:SF78">
    <property type="entry name" value="GLUCOSE-METHANOL-CHOLINE OXIDOREDUCTASE N-TERMINAL DOMAIN-CONTAINING PROTEIN"/>
    <property type="match status" value="1"/>
</dbReference>
<keyword evidence="5" id="KW-1185">Reference proteome</keyword>
<dbReference type="AlphaFoldDB" id="A0A0D2FXZ0"/>
<feature type="binding site" evidence="2">
    <location>
        <begin position="545"/>
        <end position="546"/>
    </location>
    <ligand>
        <name>FAD</name>
        <dbReference type="ChEBI" id="CHEBI:57692"/>
    </ligand>
</feature>
<dbReference type="Proteomes" id="UP000054266">
    <property type="component" value="Unassembled WGS sequence"/>
</dbReference>
<evidence type="ECO:0000313" key="5">
    <source>
        <dbReference type="Proteomes" id="UP000054266"/>
    </source>
</evidence>
<dbReference type="Gene3D" id="3.50.50.60">
    <property type="entry name" value="FAD/NAD(P)-binding domain"/>
    <property type="match status" value="1"/>
</dbReference>
<organism evidence="4 5">
    <name type="scientific">Phialophora macrospora</name>
    <dbReference type="NCBI Taxonomy" id="1851006"/>
    <lineage>
        <taxon>Eukaryota</taxon>
        <taxon>Fungi</taxon>
        <taxon>Dikarya</taxon>
        <taxon>Ascomycota</taxon>
        <taxon>Pezizomycotina</taxon>
        <taxon>Eurotiomycetes</taxon>
        <taxon>Chaetothyriomycetidae</taxon>
        <taxon>Chaetothyriales</taxon>
        <taxon>Herpotrichiellaceae</taxon>
        <taxon>Phialophora</taxon>
    </lineage>
</organism>
<dbReference type="EMBL" id="KN846961">
    <property type="protein sequence ID" value="KIW64779.1"/>
    <property type="molecule type" value="Genomic_DNA"/>
</dbReference>
<dbReference type="PIRSF" id="PIRSF000137">
    <property type="entry name" value="Alcohol_oxidase"/>
    <property type="match status" value="1"/>
</dbReference>